<dbReference type="EMBL" id="JAYMGO010000012">
    <property type="protein sequence ID" value="KAL1264396.1"/>
    <property type="molecule type" value="Genomic_DNA"/>
</dbReference>
<protein>
    <submittedName>
        <fullName evidence="1">Uncharacterized protein</fullName>
    </submittedName>
</protein>
<evidence type="ECO:0000313" key="2">
    <source>
        <dbReference type="Proteomes" id="UP001558613"/>
    </source>
</evidence>
<name>A0ABR3MH45_9TELE</name>
<accession>A0ABR3MH45</accession>
<evidence type="ECO:0000313" key="1">
    <source>
        <dbReference type="EMBL" id="KAL1264396.1"/>
    </source>
</evidence>
<reference evidence="1 2" key="1">
    <citation type="submission" date="2023-09" db="EMBL/GenBank/DDBJ databases">
        <authorList>
            <person name="Wang M."/>
        </authorList>
    </citation>
    <scope>NUCLEOTIDE SEQUENCE [LARGE SCALE GENOMIC DNA]</scope>
    <source>
        <strain evidence="1">GT-2023</strain>
        <tissue evidence="1">Liver</tissue>
    </source>
</reference>
<organism evidence="1 2">
    <name type="scientific">Cirrhinus molitorella</name>
    <name type="common">mud carp</name>
    <dbReference type="NCBI Taxonomy" id="172907"/>
    <lineage>
        <taxon>Eukaryota</taxon>
        <taxon>Metazoa</taxon>
        <taxon>Chordata</taxon>
        <taxon>Craniata</taxon>
        <taxon>Vertebrata</taxon>
        <taxon>Euteleostomi</taxon>
        <taxon>Actinopterygii</taxon>
        <taxon>Neopterygii</taxon>
        <taxon>Teleostei</taxon>
        <taxon>Ostariophysi</taxon>
        <taxon>Cypriniformes</taxon>
        <taxon>Cyprinidae</taxon>
        <taxon>Labeoninae</taxon>
        <taxon>Labeonini</taxon>
        <taxon>Cirrhinus</taxon>
    </lineage>
</organism>
<keyword evidence="2" id="KW-1185">Reference proteome</keyword>
<sequence length="75" mass="8438">MCGNTGGAQKAGGSNCCHFTQREPVKLNRSCRRRKAWFTDDPECDRKKKACCDVLINTYLKSHYACRCTSDASLM</sequence>
<comment type="caution">
    <text evidence="1">The sequence shown here is derived from an EMBL/GenBank/DDBJ whole genome shotgun (WGS) entry which is preliminary data.</text>
</comment>
<dbReference type="Proteomes" id="UP001558613">
    <property type="component" value="Unassembled WGS sequence"/>
</dbReference>
<gene>
    <name evidence="1" type="ORF">QQF64_004751</name>
</gene>
<proteinExistence type="predicted"/>